<protein>
    <submittedName>
        <fullName evidence="2">Uncharacterized protein</fullName>
    </submittedName>
</protein>
<accession>A0ABT3IVP4</accession>
<proteinExistence type="predicted"/>
<dbReference type="EMBL" id="JAPDNS010000002">
    <property type="protein sequence ID" value="MCW3488047.1"/>
    <property type="molecule type" value="Genomic_DNA"/>
</dbReference>
<feature type="signal peptide" evidence="1">
    <location>
        <begin position="1"/>
        <end position="24"/>
    </location>
</feature>
<keyword evidence="1" id="KW-0732">Signal</keyword>
<gene>
    <name evidence="2" type="ORF">OL497_29410</name>
</gene>
<dbReference type="RefSeq" id="WP_264734854.1">
    <property type="nucleotide sequence ID" value="NZ_JAPDNR010000001.1"/>
</dbReference>
<reference evidence="2 3" key="1">
    <citation type="submission" date="2022-10" db="EMBL/GenBank/DDBJ databases">
        <title>Chitinophaga nivalis PC15 sp. nov., isolated from Pyeongchang county, South Korea.</title>
        <authorList>
            <person name="Trinh H.N."/>
        </authorList>
    </citation>
    <scope>NUCLEOTIDE SEQUENCE [LARGE SCALE GENOMIC DNA]</scope>
    <source>
        <strain evidence="2 3">PC14</strain>
    </source>
</reference>
<comment type="caution">
    <text evidence="2">The sequence shown here is derived from an EMBL/GenBank/DDBJ whole genome shotgun (WGS) entry which is preliminary data.</text>
</comment>
<sequence>MQYRFLLSVVLCSLMAVSCNNNQATNHNGSTDSTLDPQASPSGSLDVKPLSGYFVKNTITVNDSLTFWVIDNAKTFDSLFGVGKTMNNTIDQPDFGTQLVIAATMPATYYGTQIELSSATIDNLTNNATLRFEAPANQEKGSAAIMPLWLGAIPKTGKSIIKLYTGEHLSTTVHEQP</sequence>
<dbReference type="Proteomes" id="UP001207742">
    <property type="component" value="Unassembled WGS sequence"/>
</dbReference>
<keyword evidence="3" id="KW-1185">Reference proteome</keyword>
<name>A0ABT3IVP4_9BACT</name>
<feature type="chain" id="PRO_5047136738" evidence="1">
    <location>
        <begin position="25"/>
        <end position="177"/>
    </location>
</feature>
<evidence type="ECO:0000256" key="1">
    <source>
        <dbReference type="SAM" id="SignalP"/>
    </source>
</evidence>
<evidence type="ECO:0000313" key="3">
    <source>
        <dbReference type="Proteomes" id="UP001207742"/>
    </source>
</evidence>
<dbReference type="PROSITE" id="PS51257">
    <property type="entry name" value="PROKAR_LIPOPROTEIN"/>
    <property type="match status" value="1"/>
</dbReference>
<organism evidence="2 3">
    <name type="scientific">Chitinophaga nivalis</name>
    <dbReference type="NCBI Taxonomy" id="2991709"/>
    <lineage>
        <taxon>Bacteria</taxon>
        <taxon>Pseudomonadati</taxon>
        <taxon>Bacteroidota</taxon>
        <taxon>Chitinophagia</taxon>
        <taxon>Chitinophagales</taxon>
        <taxon>Chitinophagaceae</taxon>
        <taxon>Chitinophaga</taxon>
    </lineage>
</organism>
<evidence type="ECO:0000313" key="2">
    <source>
        <dbReference type="EMBL" id="MCW3488047.1"/>
    </source>
</evidence>